<dbReference type="Proteomes" id="UP000235731">
    <property type="component" value="Unassembled WGS sequence"/>
</dbReference>
<feature type="domain" description="Peptidase M24" evidence="8">
    <location>
        <begin position="15"/>
        <end position="242"/>
    </location>
</feature>
<dbReference type="Pfam" id="PF00557">
    <property type="entry name" value="Peptidase_M24"/>
    <property type="match status" value="1"/>
</dbReference>
<dbReference type="PANTHER" id="PTHR43330">
    <property type="entry name" value="METHIONINE AMINOPEPTIDASE"/>
    <property type="match status" value="1"/>
</dbReference>
<feature type="binding site" evidence="6">
    <location>
        <position position="236"/>
    </location>
    <ligand>
        <name>a divalent metal cation</name>
        <dbReference type="ChEBI" id="CHEBI:60240"/>
        <label>2</label>
        <note>catalytic</note>
    </ligand>
</feature>
<dbReference type="InterPro" id="IPR001714">
    <property type="entry name" value="Pept_M24_MAP"/>
</dbReference>
<feature type="binding site" evidence="6">
    <location>
        <position position="109"/>
    </location>
    <ligand>
        <name>a divalent metal cation</name>
        <dbReference type="ChEBI" id="CHEBI:60240"/>
        <label>1</label>
    </ligand>
</feature>
<dbReference type="AlphaFoldDB" id="A0A2N7PL27"/>
<evidence type="ECO:0000256" key="2">
    <source>
        <dbReference type="ARBA" id="ARBA00022438"/>
    </source>
</evidence>
<dbReference type="HAMAP" id="MF_01974">
    <property type="entry name" value="MetAP_1"/>
    <property type="match status" value="1"/>
</dbReference>
<evidence type="ECO:0000256" key="3">
    <source>
        <dbReference type="ARBA" id="ARBA00022670"/>
    </source>
</evidence>
<evidence type="ECO:0000256" key="4">
    <source>
        <dbReference type="ARBA" id="ARBA00022723"/>
    </source>
</evidence>
<evidence type="ECO:0000256" key="5">
    <source>
        <dbReference type="ARBA" id="ARBA00022801"/>
    </source>
</evidence>
<comment type="catalytic activity">
    <reaction evidence="6 7">
        <text>Release of N-terminal amino acids, preferentially methionine, from peptides and arylamides.</text>
        <dbReference type="EC" id="3.4.11.18"/>
    </reaction>
</comment>
<feature type="binding site" evidence="6">
    <location>
        <position position="205"/>
    </location>
    <ligand>
        <name>a divalent metal cation</name>
        <dbReference type="ChEBI" id="CHEBI:60240"/>
        <label>2</label>
        <note>catalytic</note>
    </ligand>
</feature>
<comment type="subunit">
    <text evidence="6">Monomer.</text>
</comment>
<feature type="binding site" evidence="6">
    <location>
        <position position="172"/>
    </location>
    <ligand>
        <name>a divalent metal cation</name>
        <dbReference type="ChEBI" id="CHEBI:60240"/>
        <label>2</label>
        <note>catalytic</note>
    </ligand>
</feature>
<keyword evidence="4 6" id="KW-0479">Metal-binding</keyword>
<evidence type="ECO:0000259" key="8">
    <source>
        <dbReference type="Pfam" id="PF00557"/>
    </source>
</evidence>
<organism evidence="9 10">
    <name type="scientific">Caldimicrobium thiodismutans</name>
    <dbReference type="NCBI Taxonomy" id="1653476"/>
    <lineage>
        <taxon>Bacteria</taxon>
        <taxon>Pseudomonadati</taxon>
        <taxon>Thermodesulfobacteriota</taxon>
        <taxon>Thermodesulfobacteria</taxon>
        <taxon>Thermodesulfobacteriales</taxon>
        <taxon>Thermodesulfobacteriaceae</taxon>
        <taxon>Caldimicrobium</taxon>
    </lineage>
</organism>
<dbReference type="PANTHER" id="PTHR43330:SF27">
    <property type="entry name" value="METHIONINE AMINOPEPTIDASE"/>
    <property type="match status" value="1"/>
</dbReference>
<proteinExistence type="inferred from homology"/>
<evidence type="ECO:0000256" key="7">
    <source>
        <dbReference type="RuleBase" id="RU003653"/>
    </source>
</evidence>
<dbReference type="GO" id="GO:0005829">
    <property type="term" value="C:cytosol"/>
    <property type="evidence" value="ECO:0007669"/>
    <property type="project" value="TreeGrafter"/>
</dbReference>
<evidence type="ECO:0000313" key="10">
    <source>
        <dbReference type="Proteomes" id="UP000235731"/>
    </source>
</evidence>
<dbReference type="GO" id="GO:0004239">
    <property type="term" value="F:initiator methionyl aminopeptidase activity"/>
    <property type="evidence" value="ECO:0007669"/>
    <property type="project" value="UniProtKB-UniRule"/>
</dbReference>
<keyword evidence="3 6" id="KW-0645">Protease</keyword>
<keyword evidence="5 6" id="KW-0378">Hydrolase</keyword>
<evidence type="ECO:0000256" key="6">
    <source>
        <dbReference type="HAMAP-Rule" id="MF_01974"/>
    </source>
</evidence>
<comment type="similarity">
    <text evidence="6">Belongs to the peptidase M24A family. Methionine aminopeptidase type 1 subfamily.</text>
</comment>
<reference evidence="9 10" key="1">
    <citation type="submission" date="2018-01" db="EMBL/GenBank/DDBJ databases">
        <title>Metagenomic assembled genomes from two thermal pools in the Uzon Caldera, Kamchatka, Russia.</title>
        <authorList>
            <person name="Wilkins L."/>
            <person name="Ettinger C."/>
        </authorList>
    </citation>
    <scope>NUCLEOTIDE SEQUENCE [LARGE SCALE GENOMIC DNA]</scope>
    <source>
        <strain evidence="9">ZAV-15</strain>
    </source>
</reference>
<accession>A0A2N7PL27</accession>
<dbReference type="PROSITE" id="PS00680">
    <property type="entry name" value="MAP_1"/>
    <property type="match status" value="1"/>
</dbReference>
<comment type="caution">
    <text evidence="9">The sequence shown here is derived from an EMBL/GenBank/DDBJ whole genome shotgun (WGS) entry which is preliminary data.</text>
</comment>
<comment type="cofactor">
    <cofactor evidence="6">
        <name>Co(2+)</name>
        <dbReference type="ChEBI" id="CHEBI:48828"/>
    </cofactor>
    <cofactor evidence="6">
        <name>Zn(2+)</name>
        <dbReference type="ChEBI" id="CHEBI:29105"/>
    </cofactor>
    <cofactor evidence="6">
        <name>Mn(2+)</name>
        <dbReference type="ChEBI" id="CHEBI:29035"/>
    </cofactor>
    <cofactor evidence="6">
        <name>Fe(2+)</name>
        <dbReference type="ChEBI" id="CHEBI:29033"/>
    </cofactor>
    <text evidence="6">Binds 2 divalent metal cations per subunit. Has a high-affinity and a low affinity metal-binding site. The true nature of the physiological cofactor is under debate. The enzyme is active with cobalt, zinc, manganese or divalent iron ions. Most likely, methionine aminopeptidases function as mononuclear Fe(2+)-metalloproteases under physiological conditions, and the catalytically relevant metal-binding site has been assigned to the histidine-containing high-affinity site.</text>
</comment>
<protein>
    <recommendedName>
        <fullName evidence="6 7">Methionine aminopeptidase</fullName>
        <shortName evidence="6">MAP</shortName>
        <shortName evidence="6">MetAP</shortName>
        <ecNumber evidence="6 7">3.4.11.18</ecNumber>
    </recommendedName>
    <alternativeName>
        <fullName evidence="6">Peptidase M</fullName>
    </alternativeName>
</protein>
<dbReference type="EC" id="3.4.11.18" evidence="6 7"/>
<feature type="binding site" evidence="6">
    <location>
        <position position="109"/>
    </location>
    <ligand>
        <name>a divalent metal cation</name>
        <dbReference type="ChEBI" id="CHEBI:60240"/>
        <label>2</label>
        <note>catalytic</note>
    </ligand>
</feature>
<dbReference type="Gene3D" id="3.90.230.10">
    <property type="entry name" value="Creatinase/methionine aminopeptidase superfamily"/>
    <property type="match status" value="1"/>
</dbReference>
<dbReference type="PRINTS" id="PR00599">
    <property type="entry name" value="MAPEPTIDASE"/>
</dbReference>
<dbReference type="InterPro" id="IPR002467">
    <property type="entry name" value="Pept_M24A_MAP1"/>
</dbReference>
<dbReference type="GO" id="GO:0046872">
    <property type="term" value="F:metal ion binding"/>
    <property type="evidence" value="ECO:0007669"/>
    <property type="project" value="UniProtKB-UniRule"/>
</dbReference>
<keyword evidence="2 6" id="KW-0031">Aminopeptidase</keyword>
<dbReference type="GO" id="GO:0006508">
    <property type="term" value="P:proteolysis"/>
    <property type="evidence" value="ECO:0007669"/>
    <property type="project" value="UniProtKB-KW"/>
</dbReference>
<feature type="binding site" evidence="6">
    <location>
        <position position="98"/>
    </location>
    <ligand>
        <name>a divalent metal cation</name>
        <dbReference type="ChEBI" id="CHEBI:60240"/>
        <label>1</label>
    </ligand>
</feature>
<feature type="binding site" evidence="6">
    <location>
        <position position="236"/>
    </location>
    <ligand>
        <name>a divalent metal cation</name>
        <dbReference type="ChEBI" id="CHEBI:60240"/>
        <label>1</label>
    </ligand>
</feature>
<dbReference type="SUPFAM" id="SSF55920">
    <property type="entry name" value="Creatinase/aminopeptidase"/>
    <property type="match status" value="1"/>
</dbReference>
<feature type="binding site" evidence="6">
    <location>
        <position position="179"/>
    </location>
    <ligand>
        <name>substrate</name>
    </ligand>
</feature>
<evidence type="ECO:0000313" key="9">
    <source>
        <dbReference type="EMBL" id="PMP64305.1"/>
    </source>
</evidence>
<evidence type="ECO:0000256" key="1">
    <source>
        <dbReference type="ARBA" id="ARBA00002521"/>
    </source>
</evidence>
<dbReference type="InterPro" id="IPR036005">
    <property type="entry name" value="Creatinase/aminopeptidase-like"/>
</dbReference>
<name>A0A2N7PL27_9BACT</name>
<comment type="function">
    <text evidence="1 6">Removes the N-terminal methionine from nascent proteins. The N-terminal methionine is often cleaved when the second residue in the primary sequence is small and uncharged (Met-Ala-, Cys, Gly, Pro, Ser, Thr, or Val). Requires deformylation of the N(alpha)-formylated initiator methionine before it can be hydrolyzed.</text>
</comment>
<dbReference type="GO" id="GO:0070006">
    <property type="term" value="F:metalloaminopeptidase activity"/>
    <property type="evidence" value="ECO:0007669"/>
    <property type="project" value="UniProtKB-UniRule"/>
</dbReference>
<sequence length="253" mass="27859">MRGKVFLKSPKEIEILKKANAIVMEILLALKEEVRPGVCTYEFEEIALRLCEIKKVQPAFKGYRGYPYALCVSVNEEIVHGMPRKDKFLKEGDIVSFDFGVIYEGFVGDAAITVGVGKISDLAQRLIKVTEEALERAIEKARIGYKIGDISFAIQSTVEKEGFNVIRDFVGHGIGRSLHEPPEIPNYGKPGRGLRLEPGMVLAIEPMVSAGTWEVKILEDGWTAVTKDGSLAAHFEHSVAITSSGPVILSKID</sequence>
<dbReference type="EMBL" id="PNIE01000014">
    <property type="protein sequence ID" value="PMP64305.1"/>
    <property type="molecule type" value="Genomic_DNA"/>
</dbReference>
<dbReference type="CDD" id="cd01086">
    <property type="entry name" value="MetAP1"/>
    <property type="match status" value="1"/>
</dbReference>
<dbReference type="NCBIfam" id="TIGR00500">
    <property type="entry name" value="met_pdase_I"/>
    <property type="match status" value="1"/>
</dbReference>
<gene>
    <name evidence="6 9" type="primary">map</name>
    <name evidence="9" type="ORF">C0197_00925</name>
</gene>
<feature type="binding site" evidence="6">
    <location>
        <position position="80"/>
    </location>
    <ligand>
        <name>substrate</name>
    </ligand>
</feature>
<dbReference type="InterPro" id="IPR000994">
    <property type="entry name" value="Pept_M24"/>
</dbReference>